<comment type="subcellular location">
    <subcellularLocation>
        <location evidence="1">Membrane</location>
        <topology evidence="1">Multi-pass membrane protein</topology>
    </subcellularLocation>
</comment>
<accession>A0ABR3LA53</accession>
<feature type="transmembrane region" description="Helical" evidence="5">
    <location>
        <begin position="12"/>
        <end position="38"/>
    </location>
</feature>
<keyword evidence="5" id="KW-0812">Transmembrane</keyword>
<gene>
    <name evidence="6" type="ORF">QQF64_020790</name>
</gene>
<sequence length="89" mass="10766">SLFEWNYALFDFYHYFYMVTNVLFYVSSAINPILYNLVSANYRQIFFSTLRYLILPCRHKKQKRVLTRHSISICSNQTFSTNVIKETIY</sequence>
<keyword evidence="3" id="KW-0675">Receptor</keyword>
<feature type="non-terminal residue" evidence="6">
    <location>
        <position position="1"/>
    </location>
</feature>
<keyword evidence="7" id="KW-1185">Reference proteome</keyword>
<evidence type="ECO:0000256" key="5">
    <source>
        <dbReference type="SAM" id="Phobius"/>
    </source>
</evidence>
<keyword evidence="5" id="KW-1133">Transmembrane helix</keyword>
<dbReference type="Gene3D" id="1.20.1070.10">
    <property type="entry name" value="Rhodopsin 7-helix transmembrane proteins"/>
    <property type="match status" value="1"/>
</dbReference>
<keyword evidence="2" id="KW-0297">G-protein coupled receptor</keyword>
<dbReference type="PANTHER" id="PTHR24243:SF9">
    <property type="entry name" value="NEUROTENSIN RECEPTOR TYPE 1"/>
    <property type="match status" value="1"/>
</dbReference>
<dbReference type="EMBL" id="JAYMGO010000023">
    <property type="protein sequence ID" value="KAL1249785.1"/>
    <property type="molecule type" value="Genomic_DNA"/>
</dbReference>
<dbReference type="Proteomes" id="UP001558613">
    <property type="component" value="Unassembled WGS sequence"/>
</dbReference>
<comment type="caution">
    <text evidence="6">The sequence shown here is derived from an EMBL/GenBank/DDBJ whole genome shotgun (WGS) entry which is preliminary data.</text>
</comment>
<protein>
    <submittedName>
        <fullName evidence="6">Uncharacterized protein</fullName>
    </submittedName>
</protein>
<proteinExistence type="predicted"/>
<evidence type="ECO:0000313" key="6">
    <source>
        <dbReference type="EMBL" id="KAL1249785.1"/>
    </source>
</evidence>
<name>A0ABR3LA53_9TELE</name>
<evidence type="ECO:0000256" key="1">
    <source>
        <dbReference type="ARBA" id="ARBA00004141"/>
    </source>
</evidence>
<evidence type="ECO:0000256" key="3">
    <source>
        <dbReference type="ARBA" id="ARBA00023170"/>
    </source>
</evidence>
<evidence type="ECO:0000313" key="7">
    <source>
        <dbReference type="Proteomes" id="UP001558613"/>
    </source>
</evidence>
<evidence type="ECO:0000256" key="4">
    <source>
        <dbReference type="ARBA" id="ARBA00023224"/>
    </source>
</evidence>
<keyword evidence="5" id="KW-0472">Membrane</keyword>
<dbReference type="SUPFAM" id="SSF81321">
    <property type="entry name" value="Family A G protein-coupled receptor-like"/>
    <property type="match status" value="1"/>
</dbReference>
<organism evidence="6 7">
    <name type="scientific">Cirrhinus molitorella</name>
    <name type="common">mud carp</name>
    <dbReference type="NCBI Taxonomy" id="172907"/>
    <lineage>
        <taxon>Eukaryota</taxon>
        <taxon>Metazoa</taxon>
        <taxon>Chordata</taxon>
        <taxon>Craniata</taxon>
        <taxon>Vertebrata</taxon>
        <taxon>Euteleostomi</taxon>
        <taxon>Actinopterygii</taxon>
        <taxon>Neopterygii</taxon>
        <taxon>Teleostei</taxon>
        <taxon>Ostariophysi</taxon>
        <taxon>Cypriniformes</taxon>
        <taxon>Cyprinidae</taxon>
        <taxon>Labeoninae</taxon>
        <taxon>Labeonini</taxon>
        <taxon>Cirrhinus</taxon>
    </lineage>
</organism>
<dbReference type="PANTHER" id="PTHR24243">
    <property type="entry name" value="G-PROTEIN COUPLED RECEPTOR"/>
    <property type="match status" value="1"/>
</dbReference>
<evidence type="ECO:0000256" key="2">
    <source>
        <dbReference type="ARBA" id="ARBA00023040"/>
    </source>
</evidence>
<reference evidence="6 7" key="1">
    <citation type="submission" date="2023-09" db="EMBL/GenBank/DDBJ databases">
        <authorList>
            <person name="Wang M."/>
        </authorList>
    </citation>
    <scope>NUCLEOTIDE SEQUENCE [LARGE SCALE GENOMIC DNA]</scope>
    <source>
        <strain evidence="6">GT-2023</strain>
        <tissue evidence="6">Liver</tissue>
    </source>
</reference>
<keyword evidence="4" id="KW-0807">Transducer</keyword>